<evidence type="ECO:0000256" key="10">
    <source>
        <dbReference type="ARBA" id="ARBA00023316"/>
    </source>
</evidence>
<evidence type="ECO:0000256" key="4">
    <source>
        <dbReference type="ARBA" id="ARBA00022695"/>
    </source>
</evidence>
<dbReference type="PANTHER" id="PTHR43584">
    <property type="entry name" value="NUCLEOTIDYL TRANSFERASE"/>
    <property type="match status" value="1"/>
</dbReference>
<comment type="catalytic activity">
    <reaction evidence="11">
        <text>alpha-D-glucosamine 1-phosphate + acetyl-CoA = N-acetyl-alpha-D-glucosamine 1-phosphate + CoA + H(+)</text>
        <dbReference type="Rhea" id="RHEA:13725"/>
        <dbReference type="ChEBI" id="CHEBI:15378"/>
        <dbReference type="ChEBI" id="CHEBI:57287"/>
        <dbReference type="ChEBI" id="CHEBI:57288"/>
        <dbReference type="ChEBI" id="CHEBI:57776"/>
        <dbReference type="ChEBI" id="CHEBI:58516"/>
        <dbReference type="EC" id="2.3.1.157"/>
    </reaction>
</comment>
<dbReference type="SUPFAM" id="SSF51161">
    <property type="entry name" value="Trimeric LpxA-like enzymes"/>
    <property type="match status" value="1"/>
</dbReference>
<comment type="function">
    <text evidence="13">Catalyzes the last two sequential reactions in the de novo biosynthetic pathway for UDP-N-acetylglucosamine (UDP-GlcNAc). The C-terminal domain catalyzes the transfer of acetyl group from acetyl coenzyme A to glucosamine-1-phosphate (GlcN-1-P) to produce N-acetylglucosamine-1-phosphate (GlcNAc-1-P), which is converted into UDP-GlcNAc by the transfer of uridine 5-monophosphate (from uridine 5-triphosphate), a reaction catalyzed by the N-terminal domain.</text>
</comment>
<keyword evidence="2" id="KW-0963">Cytoplasm</keyword>
<dbReference type="GO" id="GO:0019134">
    <property type="term" value="F:glucosamine-1-phosphate N-acetyltransferase activity"/>
    <property type="evidence" value="ECO:0007669"/>
    <property type="project" value="UniProtKB-EC"/>
</dbReference>
<accession>A0A1F5WQ75</accession>
<comment type="cofactor">
    <cofactor evidence="1">
        <name>Mg(2+)</name>
        <dbReference type="ChEBI" id="CHEBI:18420"/>
    </cofactor>
</comment>
<organism evidence="14 15">
    <name type="scientific">Candidatus Giovannonibacteria bacterium RIFCSPHIGHO2_02_43_13</name>
    <dbReference type="NCBI Taxonomy" id="1798330"/>
    <lineage>
        <taxon>Bacteria</taxon>
        <taxon>Candidatus Giovannoniibacteriota</taxon>
    </lineage>
</organism>
<comment type="catalytic activity">
    <reaction evidence="12">
        <text>N-acetyl-alpha-D-glucosamine 1-phosphate + UTP + H(+) = UDP-N-acetyl-alpha-D-glucosamine + diphosphate</text>
        <dbReference type="Rhea" id="RHEA:13509"/>
        <dbReference type="ChEBI" id="CHEBI:15378"/>
        <dbReference type="ChEBI" id="CHEBI:33019"/>
        <dbReference type="ChEBI" id="CHEBI:46398"/>
        <dbReference type="ChEBI" id="CHEBI:57705"/>
        <dbReference type="ChEBI" id="CHEBI:57776"/>
        <dbReference type="EC" id="2.7.7.23"/>
    </reaction>
</comment>
<evidence type="ECO:0000256" key="7">
    <source>
        <dbReference type="ARBA" id="ARBA00022960"/>
    </source>
</evidence>
<sequence length="292" mass="32600">MNFSYNYIRTDSKRRGNMRRQSGPYSRNYSWGELIENGVKFVYGANEHNCYIDSATKIGSGTIIYPGIILDSKTKIGKNCIIAGLIIESEIGDNCEIGKFAEVTRSRLARGINAKHACGIRDADVGPFTNVASGTDIKNYDGVEKFKTIIGSKCFLAGTIIGGVMIGDEVRIHPEALVKDNLPSMSYYAYGKIKEYRSWYLDGNYLNLDLPIPYLNRLHFIKVIEKKLGYKFHNGEKSIDENLKKYFNTPNGHLNLTPLRALEKFGCAGILCILGECDHFGKSKKPAKEPAS</sequence>
<gene>
    <name evidence="14" type="ORF">A2W54_03110</name>
</gene>
<evidence type="ECO:0000313" key="14">
    <source>
        <dbReference type="EMBL" id="OGF77737.1"/>
    </source>
</evidence>
<proteinExistence type="predicted"/>
<evidence type="ECO:0000256" key="3">
    <source>
        <dbReference type="ARBA" id="ARBA00022679"/>
    </source>
</evidence>
<dbReference type="GO" id="GO:0003977">
    <property type="term" value="F:UDP-N-acetylglucosamine diphosphorylase activity"/>
    <property type="evidence" value="ECO:0007669"/>
    <property type="project" value="UniProtKB-EC"/>
</dbReference>
<dbReference type="Gene3D" id="2.160.10.10">
    <property type="entry name" value="Hexapeptide repeat proteins"/>
    <property type="match status" value="1"/>
</dbReference>
<dbReference type="InterPro" id="IPR050065">
    <property type="entry name" value="GlmU-like"/>
</dbReference>
<keyword evidence="6" id="KW-0460">Magnesium</keyword>
<keyword evidence="9" id="KW-0012">Acyltransferase</keyword>
<keyword evidence="4" id="KW-0548">Nucleotidyltransferase</keyword>
<dbReference type="Proteomes" id="UP000178425">
    <property type="component" value="Unassembled WGS sequence"/>
</dbReference>
<dbReference type="PANTHER" id="PTHR43584:SF3">
    <property type="entry name" value="BIFUNCTIONAL PROTEIN GLMU"/>
    <property type="match status" value="1"/>
</dbReference>
<dbReference type="GO" id="GO:0046872">
    <property type="term" value="F:metal ion binding"/>
    <property type="evidence" value="ECO:0007669"/>
    <property type="project" value="UniProtKB-KW"/>
</dbReference>
<evidence type="ECO:0000256" key="11">
    <source>
        <dbReference type="ARBA" id="ARBA00048247"/>
    </source>
</evidence>
<dbReference type="GO" id="GO:0009252">
    <property type="term" value="P:peptidoglycan biosynthetic process"/>
    <property type="evidence" value="ECO:0007669"/>
    <property type="project" value="UniProtKB-KW"/>
</dbReference>
<dbReference type="AlphaFoldDB" id="A0A1F5WQ75"/>
<name>A0A1F5WQ75_9BACT</name>
<keyword evidence="7" id="KW-0133">Cell shape</keyword>
<dbReference type="GO" id="GO:0071555">
    <property type="term" value="P:cell wall organization"/>
    <property type="evidence" value="ECO:0007669"/>
    <property type="project" value="UniProtKB-KW"/>
</dbReference>
<keyword evidence="3" id="KW-0808">Transferase</keyword>
<evidence type="ECO:0000256" key="5">
    <source>
        <dbReference type="ARBA" id="ARBA00022723"/>
    </source>
</evidence>
<evidence type="ECO:0000313" key="15">
    <source>
        <dbReference type="Proteomes" id="UP000178425"/>
    </source>
</evidence>
<evidence type="ECO:0000256" key="6">
    <source>
        <dbReference type="ARBA" id="ARBA00022842"/>
    </source>
</evidence>
<comment type="caution">
    <text evidence="14">The sequence shown here is derived from an EMBL/GenBank/DDBJ whole genome shotgun (WGS) entry which is preliminary data.</text>
</comment>
<protein>
    <submittedName>
        <fullName evidence="14">Uncharacterized protein</fullName>
    </submittedName>
</protein>
<keyword evidence="8" id="KW-0573">Peptidoglycan synthesis</keyword>
<dbReference type="InterPro" id="IPR011004">
    <property type="entry name" value="Trimer_LpxA-like_sf"/>
</dbReference>
<evidence type="ECO:0000256" key="9">
    <source>
        <dbReference type="ARBA" id="ARBA00023315"/>
    </source>
</evidence>
<evidence type="ECO:0000256" key="8">
    <source>
        <dbReference type="ARBA" id="ARBA00022984"/>
    </source>
</evidence>
<evidence type="ECO:0000256" key="2">
    <source>
        <dbReference type="ARBA" id="ARBA00022490"/>
    </source>
</evidence>
<keyword evidence="5" id="KW-0479">Metal-binding</keyword>
<keyword evidence="10" id="KW-0961">Cell wall biogenesis/degradation</keyword>
<evidence type="ECO:0000256" key="13">
    <source>
        <dbReference type="ARBA" id="ARBA00049628"/>
    </source>
</evidence>
<dbReference type="GO" id="GO:0008360">
    <property type="term" value="P:regulation of cell shape"/>
    <property type="evidence" value="ECO:0007669"/>
    <property type="project" value="UniProtKB-KW"/>
</dbReference>
<reference evidence="14 15" key="1">
    <citation type="journal article" date="2016" name="Nat. Commun.">
        <title>Thousands of microbial genomes shed light on interconnected biogeochemical processes in an aquifer system.</title>
        <authorList>
            <person name="Anantharaman K."/>
            <person name="Brown C.T."/>
            <person name="Hug L.A."/>
            <person name="Sharon I."/>
            <person name="Castelle C.J."/>
            <person name="Probst A.J."/>
            <person name="Thomas B.C."/>
            <person name="Singh A."/>
            <person name="Wilkins M.J."/>
            <person name="Karaoz U."/>
            <person name="Brodie E.L."/>
            <person name="Williams K.H."/>
            <person name="Hubbard S.S."/>
            <person name="Banfield J.F."/>
        </authorList>
    </citation>
    <scope>NUCLEOTIDE SEQUENCE [LARGE SCALE GENOMIC DNA]</scope>
</reference>
<evidence type="ECO:0000256" key="12">
    <source>
        <dbReference type="ARBA" id="ARBA00048493"/>
    </source>
</evidence>
<dbReference type="EMBL" id="MFHI01000035">
    <property type="protein sequence ID" value="OGF77737.1"/>
    <property type="molecule type" value="Genomic_DNA"/>
</dbReference>
<evidence type="ECO:0000256" key="1">
    <source>
        <dbReference type="ARBA" id="ARBA00001946"/>
    </source>
</evidence>